<evidence type="ECO:0000256" key="6">
    <source>
        <dbReference type="SAM" id="MobiDB-lite"/>
    </source>
</evidence>
<dbReference type="KEGG" id="hvg:123407826"/>
<dbReference type="FunFam" id="3.30.70.1020:FF:000001">
    <property type="entry name" value="Alpha,alpha-trehalose-phosphate synthase [UDP-forming] 1"/>
    <property type="match status" value="1"/>
</dbReference>
<feature type="compositionally biased region" description="Acidic residues" evidence="6">
    <location>
        <begin position="159"/>
        <end position="168"/>
    </location>
</feature>
<dbReference type="InterPro" id="IPR012766">
    <property type="entry name" value="Trehalose_OtsA"/>
</dbReference>
<gene>
    <name evidence="7" type="primary">LOC123407826</name>
</gene>
<dbReference type="GO" id="GO:0005992">
    <property type="term" value="P:trehalose biosynthetic process"/>
    <property type="evidence" value="ECO:0000318"/>
    <property type="project" value="GO_Central"/>
</dbReference>
<reference evidence="8" key="1">
    <citation type="journal article" date="2012" name="Nature">
        <title>A physical, genetic and functional sequence assembly of the barley genome.</title>
        <authorList>
            <consortium name="The International Barley Genome Sequencing Consortium"/>
            <person name="Mayer K.F."/>
            <person name="Waugh R."/>
            <person name="Brown J.W."/>
            <person name="Schulman A."/>
            <person name="Langridge P."/>
            <person name="Platzer M."/>
            <person name="Fincher G.B."/>
            <person name="Muehlbauer G.J."/>
            <person name="Sato K."/>
            <person name="Close T.J."/>
            <person name="Wise R.P."/>
            <person name="Stein N."/>
        </authorList>
    </citation>
    <scope>NUCLEOTIDE SEQUENCE [LARGE SCALE GENOMIC DNA]</scope>
    <source>
        <strain evidence="8">cv. Morex</strain>
    </source>
</reference>
<dbReference type="GeneID" id="123407826"/>
<dbReference type="Pfam" id="PF00982">
    <property type="entry name" value="Glyco_transf_20"/>
    <property type="match status" value="1"/>
</dbReference>
<dbReference type="Proteomes" id="UP000011116">
    <property type="component" value="Chromosome 1H"/>
</dbReference>
<dbReference type="Pfam" id="PF02358">
    <property type="entry name" value="Trehalose_PPase"/>
    <property type="match status" value="1"/>
</dbReference>
<proteinExistence type="inferred from homology"/>
<dbReference type="Gene3D" id="3.40.50.1000">
    <property type="entry name" value="HAD superfamily/HAD-like"/>
    <property type="match status" value="1"/>
</dbReference>
<dbReference type="EC" id="2.4.1.15" evidence="3"/>
<feature type="region of interest" description="Disordered" evidence="6">
    <location>
        <begin position="62"/>
        <end position="120"/>
    </location>
</feature>
<dbReference type="NCBIfam" id="NF011071">
    <property type="entry name" value="PRK14501.1"/>
    <property type="match status" value="1"/>
</dbReference>
<comment type="similarity">
    <text evidence="2">In the C-terminal section; belongs to the trehalose phosphatase family.</text>
</comment>
<reference evidence="7" key="3">
    <citation type="submission" date="2022-01" db="UniProtKB">
        <authorList>
            <consortium name="EnsemblPlants"/>
        </authorList>
    </citation>
    <scope>IDENTIFICATION</scope>
    <source>
        <strain evidence="7">subsp. vulgare</strain>
    </source>
</reference>
<feature type="compositionally biased region" description="Polar residues" evidence="6">
    <location>
        <begin position="102"/>
        <end position="112"/>
    </location>
</feature>
<organism evidence="7 8">
    <name type="scientific">Hordeum vulgare subsp. vulgare</name>
    <name type="common">Domesticated barley</name>
    <dbReference type="NCBI Taxonomy" id="112509"/>
    <lineage>
        <taxon>Eukaryota</taxon>
        <taxon>Viridiplantae</taxon>
        <taxon>Streptophyta</taxon>
        <taxon>Embryophyta</taxon>
        <taxon>Tracheophyta</taxon>
        <taxon>Spermatophyta</taxon>
        <taxon>Magnoliopsida</taxon>
        <taxon>Liliopsida</taxon>
        <taxon>Poales</taxon>
        <taxon>Poaceae</taxon>
        <taxon>BOP clade</taxon>
        <taxon>Pooideae</taxon>
        <taxon>Triticodae</taxon>
        <taxon>Triticeae</taxon>
        <taxon>Hordeinae</taxon>
        <taxon>Hordeum</taxon>
    </lineage>
</organism>
<dbReference type="InterPro" id="IPR003337">
    <property type="entry name" value="Trehalose_PPase"/>
</dbReference>
<dbReference type="InterPro" id="IPR036412">
    <property type="entry name" value="HAD-like_sf"/>
</dbReference>
<evidence type="ECO:0000256" key="2">
    <source>
        <dbReference type="ARBA" id="ARBA00006330"/>
    </source>
</evidence>
<protein>
    <recommendedName>
        <fullName evidence="3">alpha,alpha-trehalose-phosphate synthase (UDP-forming)</fullName>
        <ecNumber evidence="3">2.4.1.15</ecNumber>
    </recommendedName>
</protein>
<dbReference type="PANTHER" id="PTHR10788">
    <property type="entry name" value="TREHALOSE-6-PHOSPHATE SYNTHASE"/>
    <property type="match status" value="1"/>
</dbReference>
<dbReference type="FunFam" id="3.40.50.2000:FF:000046">
    <property type="entry name" value="alpha,alpha-trehalose-phosphate synthase [UDP-forming] 1"/>
    <property type="match status" value="1"/>
</dbReference>
<evidence type="ECO:0000313" key="7">
    <source>
        <dbReference type="EnsemblPlants" id="HORVU.MOREX.r3.1HG0014100.1"/>
    </source>
</evidence>
<dbReference type="Gene3D" id="3.40.50.2000">
    <property type="entry name" value="Glycogen Phosphorylase B"/>
    <property type="match status" value="2"/>
</dbReference>
<evidence type="ECO:0000256" key="5">
    <source>
        <dbReference type="ARBA" id="ARBA00022679"/>
    </source>
</evidence>
<sequence>MLHSPPPLEAAGSPLAHNRCLLRDLGGHGAVPADPSTLHGADAATTRFLLERILRESGVARRLVTSSPSRGTSFADAADAESGEPEDAAGSSPGLVPVDRTSAASGSETSPATADPSPLYGADAATTRFLLERILRESRVARRLVTSSPSRGTSFADAADADSGEPEDAAGSSPGLVPVDRTSAASGSETSPATADPCPLYGADAATTRFLLERILRESGVARRLVASSSPPGSSSVDAADTESGELEDPTESTPGLVPVSGTPDRADHTAAASRSVSSPATELHAPLESTARVPASRLSTLLGPNGRIVIVTNRLPVTANLLEDGRWHLVSSSGGLASALRGVKDVELLFVGWPGISVPEADRSSITEKLLTERCVPVFLNEEMMDEYYSGYCNNILWPLFHYLGLPQGYKFNKAKDFESQLKSYTEANQMFADTVSEIWKEGDVIWCHDYHLMLLPQLLKQSNRNMKVGWFLHTPFPSSEVYQALPNREALLKAVLEADLVGFHTYGYARHFVSACTSLLGLEGCLGGIEFKGRIVKVDAFPIGIDAQHFKESLDRVTVKDKIAELKSTFAGRKVMLGVDRLDMIKGLLQKLLAFEKFLEENKGRASKVVLVQIAVPTRSDVPEYQELKSQVHEMVGRVNGKFGTFETLPIMHLDTTIKFETLCALYAITDVALITSLRDGMNLVSYEYVACQEANKGVLILSECAGAAQSLGAGAIIVNPWNTAEVARAMKRALDMLPDEREKRHRHNYEIVSAHTAQDWAENYVWALNAATIKAPLGTGKSVGLPIKEAAKQYVQSKSRLLILGFNATLTEQVQSFERRATDQNGNTTLKLNPGLKGSLKTLCDSEDTTVIVVSGHGKSVLDENFGEFKMWLSAENGVFLRQTGEDWTTGSGPLEITHHGSVKKVFEYFTRRTPKSYREPRDRSFVWNYKYAEDQFGTNQAKDMLQHLGAYSLSNQRAEVIQGSRSIEVRPVGVTKGNAINKILQDLDRKKIITTPVDYVLCIGHFLAKDEDIYTLFDHIVQTESGGKTEGWQEDCMSIEFDLKPEKYFPCTVGRERSLAQYKVEGTSDVACLLHELASADTVDHDMIREL</sequence>
<reference evidence="7" key="2">
    <citation type="submission" date="2020-10" db="EMBL/GenBank/DDBJ databases">
        <authorList>
            <person name="Scholz U."/>
            <person name="Mascher M."/>
            <person name="Fiebig A."/>
        </authorList>
    </citation>
    <scope>NUCLEOTIDE SEQUENCE [LARGE SCALE GENOMIC DNA]</scope>
    <source>
        <strain evidence="7">cv. Morex</strain>
    </source>
</reference>
<dbReference type="NCBIfam" id="TIGR02400">
    <property type="entry name" value="trehalose_OtsA"/>
    <property type="match status" value="1"/>
</dbReference>
<comment type="similarity">
    <text evidence="1">In the N-terminal section; belongs to the glycosyltransferase 20 family.</text>
</comment>
<dbReference type="CDD" id="cd03788">
    <property type="entry name" value="GT20_TPS"/>
    <property type="match status" value="1"/>
</dbReference>
<name>A0A8I6WH63_HORVV</name>
<dbReference type="Gene3D" id="3.30.70.1020">
    <property type="entry name" value="Trehalose-6-phosphate phosphatase related protein, domain 2"/>
    <property type="match status" value="1"/>
</dbReference>
<dbReference type="SUPFAM" id="SSF53756">
    <property type="entry name" value="UDP-Glycosyltransferase/glycogen phosphorylase"/>
    <property type="match status" value="1"/>
</dbReference>
<evidence type="ECO:0000313" key="8">
    <source>
        <dbReference type="Proteomes" id="UP000011116"/>
    </source>
</evidence>
<feature type="compositionally biased region" description="Acidic residues" evidence="6">
    <location>
        <begin position="78"/>
        <end position="87"/>
    </location>
</feature>
<keyword evidence="4" id="KW-0328">Glycosyltransferase</keyword>
<dbReference type="PANTHER" id="PTHR10788:SF128">
    <property type="entry name" value="ALPHA,ALPHA-TREHALOSE-PHOSPHATE SYNTHASE (UDP-FORMING)"/>
    <property type="match status" value="1"/>
</dbReference>
<dbReference type="EnsemblPlants" id="HORVU.MOREX.r3.1HG0014100.1">
    <property type="protein sequence ID" value="HORVU.MOREX.r3.1HG0014100.1"/>
    <property type="gene ID" value="HORVU.MOREX.r3.1HG0014100"/>
</dbReference>
<feature type="region of interest" description="Disordered" evidence="6">
    <location>
        <begin position="143"/>
        <end position="200"/>
    </location>
</feature>
<evidence type="ECO:0000256" key="1">
    <source>
        <dbReference type="ARBA" id="ARBA00005409"/>
    </source>
</evidence>
<dbReference type="SMR" id="A0A8I6WH63"/>
<feature type="compositionally biased region" description="Polar residues" evidence="6">
    <location>
        <begin position="183"/>
        <end position="193"/>
    </location>
</feature>
<dbReference type="GO" id="GO:0003825">
    <property type="term" value="F:alpha,alpha-trehalose-phosphate synthase (UDP-forming) activity"/>
    <property type="evidence" value="ECO:0000318"/>
    <property type="project" value="GO_Central"/>
</dbReference>
<dbReference type="InterPro" id="IPR023214">
    <property type="entry name" value="HAD_sf"/>
</dbReference>
<dbReference type="FunFam" id="3.40.50.2000:FF:000039">
    <property type="entry name" value="alpha,alpha-trehalose-phosphate synthase [UDP-forming] 1-like"/>
    <property type="match status" value="1"/>
</dbReference>
<dbReference type="OrthoDB" id="664783at2759"/>
<accession>A0A8I6WH63</accession>
<evidence type="ECO:0000256" key="3">
    <source>
        <dbReference type="ARBA" id="ARBA00012538"/>
    </source>
</evidence>
<keyword evidence="8" id="KW-1185">Reference proteome</keyword>
<dbReference type="AlphaFoldDB" id="A0A8I6WH63"/>
<dbReference type="Gramene" id="HORVU.MOREX.r3.1HG0014100.1">
    <property type="protein sequence ID" value="HORVU.MOREX.r3.1HG0014100.1"/>
    <property type="gene ID" value="HORVU.MOREX.r3.1HG0014100"/>
</dbReference>
<dbReference type="RefSeq" id="XP_044957019.1">
    <property type="nucleotide sequence ID" value="XM_045101084.1"/>
</dbReference>
<dbReference type="InterPro" id="IPR001830">
    <property type="entry name" value="Glyco_trans_20"/>
</dbReference>
<feature type="compositionally biased region" description="Acidic residues" evidence="6">
    <location>
        <begin position="240"/>
        <end position="251"/>
    </location>
</feature>
<dbReference type="FunFam" id="3.40.50.1000:FF:000052">
    <property type="entry name" value="Alpha,alpha-trehalose-phosphate synthase [UDP-forming] 6"/>
    <property type="match status" value="1"/>
</dbReference>
<evidence type="ECO:0000256" key="4">
    <source>
        <dbReference type="ARBA" id="ARBA00022676"/>
    </source>
</evidence>
<keyword evidence="5" id="KW-0808">Transferase</keyword>
<feature type="region of interest" description="Disordered" evidence="6">
    <location>
        <begin position="224"/>
        <end position="289"/>
    </location>
</feature>
<dbReference type="SUPFAM" id="SSF56784">
    <property type="entry name" value="HAD-like"/>
    <property type="match status" value="1"/>
</dbReference>